<name>A0A225W9E7_9STRA</name>
<dbReference type="AlphaFoldDB" id="A0A225W9E7"/>
<evidence type="ECO:0000313" key="2">
    <source>
        <dbReference type="Proteomes" id="UP000198211"/>
    </source>
</evidence>
<sequence>MRYALIKFRVYLLGEQTPLTCPNTGLTNCFSYNFVVHYKPGKSNILADTRSWCPDYDPRESLGRQAAVDDEDNSCATCIPSGLNQTSVVPKMSLREAIADAYKYDEPYAGILVLSAHLAMRP</sequence>
<accession>A0A225W9E7</accession>
<protein>
    <submittedName>
        <fullName evidence="1">Polyprotein</fullName>
    </submittedName>
</protein>
<reference evidence="2" key="1">
    <citation type="submission" date="2017-03" db="EMBL/GenBank/DDBJ databases">
        <title>Phytopthora megakarya and P. palmivora, two closely related causual agents of cacao black pod achieved similar genome size and gene model numbers by different mechanisms.</title>
        <authorList>
            <person name="Ali S."/>
            <person name="Shao J."/>
            <person name="Larry D.J."/>
            <person name="Kronmiller B."/>
            <person name="Shen D."/>
            <person name="Strem M.D."/>
            <person name="Melnick R.L."/>
            <person name="Guiltinan M.J."/>
            <person name="Tyler B.M."/>
            <person name="Meinhardt L.W."/>
            <person name="Bailey B.A."/>
        </authorList>
    </citation>
    <scope>NUCLEOTIDE SEQUENCE [LARGE SCALE GENOMIC DNA]</scope>
    <source>
        <strain evidence="2">zdho120</strain>
    </source>
</reference>
<gene>
    <name evidence="1" type="ORF">PHMEG_00013023</name>
</gene>
<dbReference type="OrthoDB" id="111710at2759"/>
<keyword evidence="2" id="KW-1185">Reference proteome</keyword>
<organism evidence="1 2">
    <name type="scientific">Phytophthora megakarya</name>
    <dbReference type="NCBI Taxonomy" id="4795"/>
    <lineage>
        <taxon>Eukaryota</taxon>
        <taxon>Sar</taxon>
        <taxon>Stramenopiles</taxon>
        <taxon>Oomycota</taxon>
        <taxon>Peronosporomycetes</taxon>
        <taxon>Peronosporales</taxon>
        <taxon>Peronosporaceae</taxon>
        <taxon>Phytophthora</taxon>
    </lineage>
</organism>
<dbReference type="Proteomes" id="UP000198211">
    <property type="component" value="Unassembled WGS sequence"/>
</dbReference>
<dbReference type="EMBL" id="NBNE01001535">
    <property type="protein sequence ID" value="OWZ13617.1"/>
    <property type="molecule type" value="Genomic_DNA"/>
</dbReference>
<evidence type="ECO:0000313" key="1">
    <source>
        <dbReference type="EMBL" id="OWZ13617.1"/>
    </source>
</evidence>
<proteinExistence type="predicted"/>
<comment type="caution">
    <text evidence="1">The sequence shown here is derived from an EMBL/GenBank/DDBJ whole genome shotgun (WGS) entry which is preliminary data.</text>
</comment>